<organism evidence="1 2">
    <name type="scientific">Cupriavidus pinatubonensis</name>
    <dbReference type="NCBI Taxonomy" id="248026"/>
    <lineage>
        <taxon>Bacteria</taxon>
        <taxon>Pseudomonadati</taxon>
        <taxon>Pseudomonadota</taxon>
        <taxon>Betaproteobacteria</taxon>
        <taxon>Burkholderiales</taxon>
        <taxon>Burkholderiaceae</taxon>
        <taxon>Cupriavidus</taxon>
    </lineage>
</organism>
<sequence>MLCARVVRGAASSAKAVTDAAAMRALFSASNGLSMPTSAEPGFISASSAASGARTFSTRSAPNASAAVPMVAPTAS</sequence>
<comment type="caution">
    <text evidence="1">The sequence shown here is derived from an EMBL/GenBank/DDBJ whole genome shotgun (WGS) entry which is preliminary data.</text>
</comment>
<dbReference type="Proteomes" id="UP000701702">
    <property type="component" value="Unassembled WGS sequence"/>
</dbReference>
<keyword evidence="2" id="KW-1185">Reference proteome</keyword>
<protein>
    <submittedName>
        <fullName evidence="1">Uncharacterized protein</fullName>
    </submittedName>
</protein>
<proteinExistence type="predicted"/>
<reference evidence="1 2" key="1">
    <citation type="submission" date="2021-08" db="EMBL/GenBank/DDBJ databases">
        <authorList>
            <person name="Peeters C."/>
        </authorList>
    </citation>
    <scope>NUCLEOTIDE SEQUENCE [LARGE SCALE GENOMIC DNA]</scope>
    <source>
        <strain evidence="1 2">LMG 23994</strain>
    </source>
</reference>
<evidence type="ECO:0000313" key="2">
    <source>
        <dbReference type="Proteomes" id="UP000701702"/>
    </source>
</evidence>
<gene>
    <name evidence="1" type="ORF">LMG23994_01597</name>
</gene>
<accession>A0ABN7Y7S4</accession>
<evidence type="ECO:0000313" key="1">
    <source>
        <dbReference type="EMBL" id="CAG9169412.1"/>
    </source>
</evidence>
<dbReference type="EMBL" id="CAJZAF010000006">
    <property type="protein sequence ID" value="CAG9169412.1"/>
    <property type="molecule type" value="Genomic_DNA"/>
</dbReference>
<name>A0ABN7Y7S4_9BURK</name>